<sequence length="404" mass="45931">MKGFIGQLTGVRFVAAAWVMLYHFQVPLATLGLLVPVLHEFVRVGRLGVDLFFALSGFILTHTYLTKLGPRITWPASRHFLWLRLARIYPVHFVMLNVAGLAVFLQAKVAGESVDRDWFNVVDYLKQVLLIHEWGGDPQRGWNFPAWSLSMEWLAYLLFPLLVLVFFRFHQRLATRWIALAWVVVLVPLLWYGVAYQGDPYYISDWGSTIRILTEFTAGALTYVVVLRFWTATEDGPRPRVERLATTLSVALPIVIVAASVVLGRIPGLQWGGEGFEDTPNVADLPPKWHLLLVPLLIVWIGVLALSRRGLSRFLATDRLVLGGFISFSLYMTHTVWYGLWRAVLTRMGIDSGVLYALATIVLFVGAVVVAWLMWRIVEEPAREWMRKRSGERPKPVEEVALEH</sequence>
<keyword evidence="4" id="KW-1185">Reference proteome</keyword>
<dbReference type="EC" id="2.3.-.-" evidence="3"/>
<comment type="caution">
    <text evidence="3">The sequence shown here is derived from an EMBL/GenBank/DDBJ whole genome shotgun (WGS) entry which is preliminary data.</text>
</comment>
<dbReference type="InterPro" id="IPR050879">
    <property type="entry name" value="Acyltransferase_3"/>
</dbReference>
<proteinExistence type="predicted"/>
<dbReference type="Pfam" id="PF01757">
    <property type="entry name" value="Acyl_transf_3"/>
    <property type="match status" value="1"/>
</dbReference>
<accession>A0ABW1SYI8</accession>
<feature type="transmembrane region" description="Helical" evidence="1">
    <location>
        <begin position="289"/>
        <end position="308"/>
    </location>
</feature>
<feature type="transmembrane region" description="Helical" evidence="1">
    <location>
        <begin position="210"/>
        <end position="230"/>
    </location>
</feature>
<keyword evidence="1" id="KW-0812">Transmembrane</keyword>
<feature type="transmembrane region" description="Helical" evidence="1">
    <location>
        <begin position="86"/>
        <end position="107"/>
    </location>
</feature>
<keyword evidence="3" id="KW-0808">Transferase</keyword>
<dbReference type="PANTHER" id="PTHR23028">
    <property type="entry name" value="ACETYLTRANSFERASE"/>
    <property type="match status" value="1"/>
</dbReference>
<organism evidence="3 4">
    <name type="scientific">Longivirga aurantiaca</name>
    <dbReference type="NCBI Taxonomy" id="1837743"/>
    <lineage>
        <taxon>Bacteria</taxon>
        <taxon>Bacillati</taxon>
        <taxon>Actinomycetota</taxon>
        <taxon>Actinomycetes</taxon>
        <taxon>Sporichthyales</taxon>
        <taxon>Sporichthyaceae</taxon>
        <taxon>Longivirga</taxon>
    </lineage>
</organism>
<dbReference type="GO" id="GO:0016746">
    <property type="term" value="F:acyltransferase activity"/>
    <property type="evidence" value="ECO:0007669"/>
    <property type="project" value="UniProtKB-KW"/>
</dbReference>
<keyword evidence="3" id="KW-0012">Acyltransferase</keyword>
<evidence type="ECO:0000256" key="1">
    <source>
        <dbReference type="SAM" id="Phobius"/>
    </source>
</evidence>
<name>A0ABW1SYI8_9ACTN</name>
<feature type="transmembrane region" description="Helical" evidence="1">
    <location>
        <begin position="153"/>
        <end position="170"/>
    </location>
</feature>
<feature type="transmembrane region" description="Helical" evidence="1">
    <location>
        <begin position="12"/>
        <end position="35"/>
    </location>
</feature>
<feature type="transmembrane region" description="Helical" evidence="1">
    <location>
        <begin position="47"/>
        <end position="65"/>
    </location>
</feature>
<gene>
    <name evidence="3" type="ORF">ACFQGU_06460</name>
</gene>
<feature type="transmembrane region" description="Helical" evidence="1">
    <location>
        <begin position="177"/>
        <end position="198"/>
    </location>
</feature>
<keyword evidence="1" id="KW-0472">Membrane</keyword>
<feature type="transmembrane region" description="Helical" evidence="1">
    <location>
        <begin position="353"/>
        <end position="378"/>
    </location>
</feature>
<feature type="domain" description="Acyltransferase 3" evidence="2">
    <location>
        <begin position="7"/>
        <end position="376"/>
    </location>
</feature>
<dbReference type="EMBL" id="JBHSTI010000008">
    <property type="protein sequence ID" value="MFC6237513.1"/>
    <property type="molecule type" value="Genomic_DNA"/>
</dbReference>
<keyword evidence="1" id="KW-1133">Transmembrane helix</keyword>
<evidence type="ECO:0000259" key="2">
    <source>
        <dbReference type="Pfam" id="PF01757"/>
    </source>
</evidence>
<dbReference type="InterPro" id="IPR002656">
    <property type="entry name" value="Acyl_transf_3_dom"/>
</dbReference>
<dbReference type="PANTHER" id="PTHR23028:SF53">
    <property type="entry name" value="ACYL_TRANSF_3 DOMAIN-CONTAINING PROTEIN"/>
    <property type="match status" value="1"/>
</dbReference>
<dbReference type="Proteomes" id="UP001596138">
    <property type="component" value="Unassembled WGS sequence"/>
</dbReference>
<feature type="transmembrane region" description="Helical" evidence="1">
    <location>
        <begin position="320"/>
        <end position="341"/>
    </location>
</feature>
<dbReference type="RefSeq" id="WP_386764877.1">
    <property type="nucleotide sequence ID" value="NZ_JBHSTI010000008.1"/>
</dbReference>
<protein>
    <submittedName>
        <fullName evidence="3">Acyltransferase family protein</fullName>
        <ecNumber evidence="3">2.3.-.-</ecNumber>
    </submittedName>
</protein>
<evidence type="ECO:0000313" key="4">
    <source>
        <dbReference type="Proteomes" id="UP001596138"/>
    </source>
</evidence>
<evidence type="ECO:0000313" key="3">
    <source>
        <dbReference type="EMBL" id="MFC6237513.1"/>
    </source>
</evidence>
<reference evidence="4" key="1">
    <citation type="journal article" date="2019" name="Int. J. Syst. Evol. Microbiol.">
        <title>The Global Catalogue of Microorganisms (GCM) 10K type strain sequencing project: providing services to taxonomists for standard genome sequencing and annotation.</title>
        <authorList>
            <consortium name="The Broad Institute Genomics Platform"/>
            <consortium name="The Broad Institute Genome Sequencing Center for Infectious Disease"/>
            <person name="Wu L."/>
            <person name="Ma J."/>
        </authorList>
    </citation>
    <scope>NUCLEOTIDE SEQUENCE [LARGE SCALE GENOMIC DNA]</scope>
    <source>
        <strain evidence="4">CGMCC 4.7317</strain>
    </source>
</reference>
<feature type="transmembrane region" description="Helical" evidence="1">
    <location>
        <begin position="250"/>
        <end position="269"/>
    </location>
</feature>